<evidence type="ECO:0000313" key="8">
    <source>
        <dbReference type="EMBL" id="KAF9489605.1"/>
    </source>
</evidence>
<feature type="transmembrane region" description="Helical" evidence="7">
    <location>
        <begin position="63"/>
        <end position="80"/>
    </location>
</feature>
<dbReference type="OrthoDB" id="1716531at2759"/>
<feature type="transmembrane region" description="Helical" evidence="7">
    <location>
        <begin position="20"/>
        <end position="42"/>
    </location>
</feature>
<dbReference type="GO" id="GO:0006950">
    <property type="term" value="P:response to stress"/>
    <property type="evidence" value="ECO:0007669"/>
    <property type="project" value="UniProtKB-ARBA"/>
</dbReference>
<keyword evidence="5 7" id="KW-1133">Transmembrane helix</keyword>
<dbReference type="InterPro" id="IPR007599">
    <property type="entry name" value="DER1"/>
</dbReference>
<dbReference type="Pfam" id="PF04511">
    <property type="entry name" value="DER1"/>
    <property type="match status" value="1"/>
</dbReference>
<accession>A0A9P5ZLQ2</accession>
<proteinExistence type="inferred from homology"/>
<evidence type="ECO:0000256" key="2">
    <source>
        <dbReference type="ARBA" id="ARBA00008917"/>
    </source>
</evidence>
<gene>
    <name evidence="8" type="ORF">BDN71DRAFT_292965</name>
</gene>
<dbReference type="EMBL" id="MU154665">
    <property type="protein sequence ID" value="KAF9489605.1"/>
    <property type="molecule type" value="Genomic_DNA"/>
</dbReference>
<evidence type="ECO:0000256" key="5">
    <source>
        <dbReference type="ARBA" id="ARBA00022989"/>
    </source>
</evidence>
<reference evidence="8" key="1">
    <citation type="submission" date="2020-11" db="EMBL/GenBank/DDBJ databases">
        <authorList>
            <consortium name="DOE Joint Genome Institute"/>
            <person name="Ahrendt S."/>
            <person name="Riley R."/>
            <person name="Andreopoulos W."/>
            <person name="Labutti K."/>
            <person name="Pangilinan J."/>
            <person name="Ruiz-Duenas F.J."/>
            <person name="Barrasa J.M."/>
            <person name="Sanchez-Garcia M."/>
            <person name="Camarero S."/>
            <person name="Miyauchi S."/>
            <person name="Serrano A."/>
            <person name="Linde D."/>
            <person name="Babiker R."/>
            <person name="Drula E."/>
            <person name="Ayuso-Fernandez I."/>
            <person name="Pacheco R."/>
            <person name="Padilla G."/>
            <person name="Ferreira P."/>
            <person name="Barriuso J."/>
            <person name="Kellner H."/>
            <person name="Castanera R."/>
            <person name="Alfaro M."/>
            <person name="Ramirez L."/>
            <person name="Pisabarro A.G."/>
            <person name="Kuo A."/>
            <person name="Tritt A."/>
            <person name="Lipzen A."/>
            <person name="He G."/>
            <person name="Yan M."/>
            <person name="Ng V."/>
            <person name="Cullen D."/>
            <person name="Martin F."/>
            <person name="Rosso M.-N."/>
            <person name="Henrissat B."/>
            <person name="Hibbett D."/>
            <person name="Martinez A.T."/>
            <person name="Grigoriev I.V."/>
        </authorList>
    </citation>
    <scope>NUCLEOTIDE SEQUENCE</scope>
    <source>
        <strain evidence="8">ATCC 90797</strain>
    </source>
</reference>
<sequence>MPVGIDAWISQIPPITRGWLTLSVLTSLAVQTQLVTPLQLYYSPRSAFLNAQILQPWRAVTTFFYFGSISLDFVFHLFFFMRYSRMLEESSFANRKADYFWLLLLSSGMLLALSPLFNLPFLSSSLAFVPIYVWSRRHPSTPISLFGLFTITAPYLPIALVAFSWVLNGTWKAAAGDLVGCAVGHVGWFFRDVWTREMVGGNTFISEAPQSLKRLFGDI</sequence>
<comment type="similarity">
    <text evidence="2 7">Belongs to the derlin family.</text>
</comment>
<dbReference type="Proteomes" id="UP000807025">
    <property type="component" value="Unassembled WGS sequence"/>
</dbReference>
<dbReference type="PANTHER" id="PTHR11009">
    <property type="entry name" value="DER1-LIKE PROTEIN, DERLIN"/>
    <property type="match status" value="1"/>
</dbReference>
<evidence type="ECO:0000313" key="9">
    <source>
        <dbReference type="Proteomes" id="UP000807025"/>
    </source>
</evidence>
<feature type="transmembrane region" description="Helical" evidence="7">
    <location>
        <begin position="100"/>
        <end position="133"/>
    </location>
</feature>
<dbReference type="AlphaFoldDB" id="A0A9P5ZLQ2"/>
<keyword evidence="6 7" id="KW-0472">Membrane</keyword>
<comment type="caution">
    <text evidence="8">The sequence shown here is derived from an EMBL/GenBank/DDBJ whole genome shotgun (WGS) entry which is preliminary data.</text>
</comment>
<keyword evidence="4 7" id="KW-0256">Endoplasmic reticulum</keyword>
<dbReference type="SUPFAM" id="SSF144091">
    <property type="entry name" value="Rhomboid-like"/>
    <property type="match status" value="1"/>
</dbReference>
<protein>
    <recommendedName>
        <fullName evidence="7">Derlin</fullName>
    </recommendedName>
</protein>
<comment type="function">
    <text evidence="7">May be involved in the degradation of misfolded endoplasmic reticulum (ER) luminal proteins.</text>
</comment>
<organism evidence="8 9">
    <name type="scientific">Pleurotus eryngii</name>
    <name type="common">Boletus of the steppes</name>
    <dbReference type="NCBI Taxonomy" id="5323"/>
    <lineage>
        <taxon>Eukaryota</taxon>
        <taxon>Fungi</taxon>
        <taxon>Dikarya</taxon>
        <taxon>Basidiomycota</taxon>
        <taxon>Agaricomycotina</taxon>
        <taxon>Agaricomycetes</taxon>
        <taxon>Agaricomycetidae</taxon>
        <taxon>Agaricales</taxon>
        <taxon>Pleurotineae</taxon>
        <taxon>Pleurotaceae</taxon>
        <taxon>Pleurotus</taxon>
    </lineage>
</organism>
<evidence type="ECO:0000256" key="7">
    <source>
        <dbReference type="RuleBase" id="RU363059"/>
    </source>
</evidence>
<comment type="subcellular location">
    <subcellularLocation>
        <location evidence="1 7">Endoplasmic reticulum membrane</location>
        <topology evidence="1 7">Multi-pass membrane protein</topology>
    </subcellularLocation>
</comment>
<feature type="transmembrane region" description="Helical" evidence="7">
    <location>
        <begin position="145"/>
        <end position="167"/>
    </location>
</feature>
<evidence type="ECO:0000256" key="1">
    <source>
        <dbReference type="ARBA" id="ARBA00004477"/>
    </source>
</evidence>
<dbReference type="InterPro" id="IPR035952">
    <property type="entry name" value="Rhomboid-like_sf"/>
</dbReference>
<keyword evidence="3 7" id="KW-0812">Transmembrane</keyword>
<name>A0A9P5ZLQ2_PLEER</name>
<evidence type="ECO:0000256" key="4">
    <source>
        <dbReference type="ARBA" id="ARBA00022824"/>
    </source>
</evidence>
<keyword evidence="9" id="KW-1185">Reference proteome</keyword>
<evidence type="ECO:0000256" key="3">
    <source>
        <dbReference type="ARBA" id="ARBA00022692"/>
    </source>
</evidence>
<evidence type="ECO:0000256" key="6">
    <source>
        <dbReference type="ARBA" id="ARBA00023136"/>
    </source>
</evidence>
<dbReference type="GO" id="GO:0005789">
    <property type="term" value="C:endoplasmic reticulum membrane"/>
    <property type="evidence" value="ECO:0007669"/>
    <property type="project" value="UniProtKB-SubCell"/>
</dbReference>